<gene>
    <name evidence="2" type="ORF">FHR83_005451</name>
</gene>
<feature type="domain" description="Serine aminopeptidase S33" evidence="1">
    <location>
        <begin position="37"/>
        <end position="150"/>
    </location>
</feature>
<protein>
    <recommendedName>
        <fullName evidence="1">Serine aminopeptidase S33 domain-containing protein</fullName>
    </recommendedName>
</protein>
<comment type="caution">
    <text evidence="2">The sequence shown here is derived from an EMBL/GenBank/DDBJ whole genome shotgun (WGS) entry which is preliminary data.</text>
</comment>
<evidence type="ECO:0000313" key="2">
    <source>
        <dbReference type="EMBL" id="MBB3097767.1"/>
    </source>
</evidence>
<dbReference type="Proteomes" id="UP000590749">
    <property type="component" value="Unassembled WGS sequence"/>
</dbReference>
<dbReference type="RefSeq" id="WP_183223197.1">
    <property type="nucleotide sequence ID" value="NZ_BMPW01000019.1"/>
</dbReference>
<proteinExistence type="predicted"/>
<dbReference type="EMBL" id="JACHXF010000012">
    <property type="protein sequence ID" value="MBB3097767.1"/>
    <property type="molecule type" value="Genomic_DNA"/>
</dbReference>
<dbReference type="InterPro" id="IPR029058">
    <property type="entry name" value="AB_hydrolase_fold"/>
</dbReference>
<keyword evidence="3" id="KW-1185">Reference proteome</keyword>
<accession>A0A7W5FGT0</accession>
<dbReference type="InterPro" id="IPR050471">
    <property type="entry name" value="AB_hydrolase"/>
</dbReference>
<dbReference type="Gene3D" id="3.40.50.1820">
    <property type="entry name" value="alpha/beta hydrolase"/>
    <property type="match status" value="1"/>
</dbReference>
<reference evidence="2 3" key="1">
    <citation type="submission" date="2020-08" db="EMBL/GenBank/DDBJ databases">
        <title>Genomic Encyclopedia of Type Strains, Phase III (KMG-III): the genomes of soil and plant-associated and newly described type strains.</title>
        <authorList>
            <person name="Whitman W."/>
        </authorList>
    </citation>
    <scope>NUCLEOTIDE SEQUENCE [LARGE SCALE GENOMIC DNA]</scope>
    <source>
        <strain evidence="2 3">CECT 3287</strain>
    </source>
</reference>
<dbReference type="PANTHER" id="PTHR43433">
    <property type="entry name" value="HYDROLASE, ALPHA/BETA FOLD FAMILY PROTEIN"/>
    <property type="match status" value="1"/>
</dbReference>
<organism evidence="2 3">
    <name type="scientific">Actinoplanes campanulatus</name>
    <dbReference type="NCBI Taxonomy" id="113559"/>
    <lineage>
        <taxon>Bacteria</taxon>
        <taxon>Bacillati</taxon>
        <taxon>Actinomycetota</taxon>
        <taxon>Actinomycetes</taxon>
        <taxon>Micromonosporales</taxon>
        <taxon>Micromonosporaceae</taxon>
        <taxon>Actinoplanes</taxon>
    </lineage>
</organism>
<evidence type="ECO:0000259" key="1">
    <source>
        <dbReference type="Pfam" id="PF12146"/>
    </source>
</evidence>
<dbReference type="InterPro" id="IPR022742">
    <property type="entry name" value="Hydrolase_4"/>
</dbReference>
<dbReference type="Pfam" id="PF12146">
    <property type="entry name" value="Hydrolase_4"/>
    <property type="match status" value="1"/>
</dbReference>
<name>A0A7W5FGT0_9ACTN</name>
<dbReference type="AlphaFoldDB" id="A0A7W5FGT0"/>
<dbReference type="SUPFAM" id="SSF53474">
    <property type="entry name" value="alpha/beta-Hydrolases"/>
    <property type="match status" value="1"/>
</dbReference>
<sequence>MSDENATNGTTLTSFRSRDGLLLKGSFQSPAAAFATSVVFVHGGGVTREEGGFFTRLAAGLADRGVASLRFDLRGHGESSGRQEDLTLSGVLNDIHAATAHLRQLTGNISVSLLGASFGGGISAYYAARYARQLAKLVLINPLVNYKKRFIDDKPYWSDDQISESAGRELEENGFLPHSPTFKLGRPLLNEVFYLRPDHAFEKITTPTLVLHGTRDTFIPVQSSRDYASRISAVSRLIEIEGAQHGIAVHDDPQYRHPQTQKWQATAIQDIGDWILD</sequence>
<dbReference type="PANTHER" id="PTHR43433:SF1">
    <property type="entry name" value="BLL5160 PROTEIN"/>
    <property type="match status" value="1"/>
</dbReference>
<evidence type="ECO:0000313" key="3">
    <source>
        <dbReference type="Proteomes" id="UP000590749"/>
    </source>
</evidence>